<dbReference type="InterPro" id="IPR050073">
    <property type="entry name" value="2-IPM_HCS-like"/>
</dbReference>
<evidence type="ECO:0000259" key="10">
    <source>
        <dbReference type="PROSITE" id="PS50991"/>
    </source>
</evidence>
<dbReference type="AlphaFoldDB" id="A0A1I5R050"/>
<dbReference type="InterPro" id="IPR002034">
    <property type="entry name" value="AIPM/Hcit_synth_CS"/>
</dbReference>
<evidence type="ECO:0000256" key="6">
    <source>
        <dbReference type="ARBA" id="ARBA00022679"/>
    </source>
</evidence>
<dbReference type="Proteomes" id="UP000199306">
    <property type="component" value="Unassembled WGS sequence"/>
</dbReference>
<evidence type="ECO:0000313" key="12">
    <source>
        <dbReference type="Proteomes" id="UP000199306"/>
    </source>
</evidence>
<proteinExistence type="inferred from homology"/>
<comment type="similarity">
    <text evidence="2">Belongs to the alpha-IPM synthase/homocitrate synthase family. LeuA type 1 subfamily.</text>
</comment>
<dbReference type="CDD" id="cd07940">
    <property type="entry name" value="DRE_TIM_IPMS"/>
    <property type="match status" value="1"/>
</dbReference>
<dbReference type="EMBL" id="FOXH01000003">
    <property type="protein sequence ID" value="SFP51701.1"/>
    <property type="molecule type" value="Genomic_DNA"/>
</dbReference>
<gene>
    <name evidence="11" type="ORF">SAMN04515674_103447</name>
</gene>
<dbReference type="GO" id="GO:0009098">
    <property type="term" value="P:L-leucine biosynthetic process"/>
    <property type="evidence" value="ECO:0007669"/>
    <property type="project" value="UniProtKB-KW"/>
</dbReference>
<keyword evidence="6 9" id="KW-0808">Transferase</keyword>
<dbReference type="Pfam" id="PF22617">
    <property type="entry name" value="HCS_D2"/>
    <property type="match status" value="1"/>
</dbReference>
<evidence type="ECO:0000256" key="7">
    <source>
        <dbReference type="ARBA" id="ARBA00023211"/>
    </source>
</evidence>
<dbReference type="STRING" id="1079859.SAMN04515674_103447"/>
<dbReference type="NCBIfam" id="NF002086">
    <property type="entry name" value="PRK00915.1-3"/>
    <property type="match status" value="1"/>
</dbReference>
<name>A0A1I5R050_9BACT</name>
<dbReference type="OrthoDB" id="9804858at2"/>
<dbReference type="RefSeq" id="WP_092014895.1">
    <property type="nucleotide sequence ID" value="NZ_FOXH01000003.1"/>
</dbReference>
<comment type="pathway">
    <text evidence="1">Amino-acid biosynthesis; L-leucine biosynthesis; L-leucine from 3-methyl-2-oxobutanoate: step 1/4.</text>
</comment>
<dbReference type="Gene3D" id="3.20.20.70">
    <property type="entry name" value="Aldolase class I"/>
    <property type="match status" value="1"/>
</dbReference>
<reference evidence="11 12" key="1">
    <citation type="submission" date="2016-10" db="EMBL/GenBank/DDBJ databases">
        <authorList>
            <person name="de Groot N.N."/>
        </authorList>
    </citation>
    <scope>NUCLEOTIDE SEQUENCE [LARGE SCALE GENOMIC DNA]</scope>
    <source>
        <strain evidence="12">E92,LMG 26720,CCM 7988</strain>
    </source>
</reference>
<dbReference type="PANTHER" id="PTHR10277:SF9">
    <property type="entry name" value="2-ISOPROPYLMALATE SYNTHASE 1, CHLOROPLASTIC-RELATED"/>
    <property type="match status" value="1"/>
</dbReference>
<dbReference type="SUPFAM" id="SSF51569">
    <property type="entry name" value="Aldolase"/>
    <property type="match status" value="1"/>
</dbReference>
<dbReference type="GO" id="GO:0003852">
    <property type="term" value="F:2-isopropylmalate synthase activity"/>
    <property type="evidence" value="ECO:0007669"/>
    <property type="project" value="UniProtKB-EC"/>
</dbReference>
<evidence type="ECO:0000313" key="11">
    <source>
        <dbReference type="EMBL" id="SFP51701.1"/>
    </source>
</evidence>
<accession>A0A1I5R050</accession>
<organism evidence="11 12">
    <name type="scientific">Pseudarcicella hirudinis</name>
    <dbReference type="NCBI Taxonomy" id="1079859"/>
    <lineage>
        <taxon>Bacteria</taxon>
        <taxon>Pseudomonadati</taxon>
        <taxon>Bacteroidota</taxon>
        <taxon>Cytophagia</taxon>
        <taxon>Cytophagales</taxon>
        <taxon>Flectobacillaceae</taxon>
        <taxon>Pseudarcicella</taxon>
    </lineage>
</organism>
<dbReference type="InterPro" id="IPR054691">
    <property type="entry name" value="LeuA/HCS_post-cat"/>
</dbReference>
<keyword evidence="5" id="KW-0028">Amino-acid biosynthesis</keyword>
<dbReference type="PROSITE" id="PS00816">
    <property type="entry name" value="AIPM_HOMOCIT_SYNTH_2"/>
    <property type="match status" value="1"/>
</dbReference>
<dbReference type="FunFam" id="1.10.238.260:FF:000001">
    <property type="entry name" value="2-isopropylmalate synthase"/>
    <property type="match status" value="1"/>
</dbReference>
<evidence type="ECO:0000256" key="8">
    <source>
        <dbReference type="ARBA" id="ARBA00023304"/>
    </source>
</evidence>
<evidence type="ECO:0000256" key="9">
    <source>
        <dbReference type="RuleBase" id="RU003523"/>
    </source>
</evidence>
<dbReference type="Pfam" id="PF00682">
    <property type="entry name" value="HMGL-like"/>
    <property type="match status" value="1"/>
</dbReference>
<dbReference type="EC" id="2.3.3.13" evidence="3"/>
<keyword evidence="8" id="KW-0100">Branched-chain amino acid biosynthesis</keyword>
<dbReference type="Gene3D" id="1.10.238.260">
    <property type="match status" value="1"/>
</dbReference>
<keyword evidence="12" id="KW-1185">Reference proteome</keyword>
<dbReference type="PANTHER" id="PTHR10277">
    <property type="entry name" value="HOMOCITRATE SYNTHASE-RELATED"/>
    <property type="match status" value="1"/>
</dbReference>
<dbReference type="PROSITE" id="PS00815">
    <property type="entry name" value="AIPM_HOMOCIT_SYNTH_1"/>
    <property type="match status" value="1"/>
</dbReference>
<evidence type="ECO:0000256" key="2">
    <source>
        <dbReference type="ARBA" id="ARBA00009396"/>
    </source>
</evidence>
<evidence type="ECO:0000256" key="5">
    <source>
        <dbReference type="ARBA" id="ARBA00022605"/>
    </source>
</evidence>
<keyword evidence="7" id="KW-0464">Manganese</keyword>
<feature type="domain" description="Pyruvate carboxyltransferase" evidence="10">
    <location>
        <begin position="5"/>
        <end position="266"/>
    </location>
</feature>
<dbReference type="InterPro" id="IPR013785">
    <property type="entry name" value="Aldolase_TIM"/>
</dbReference>
<dbReference type="FunFam" id="3.20.20.70:FF:000010">
    <property type="entry name" value="2-isopropylmalate synthase"/>
    <property type="match status" value="1"/>
</dbReference>
<dbReference type="PROSITE" id="PS50991">
    <property type="entry name" value="PYR_CT"/>
    <property type="match status" value="1"/>
</dbReference>
<keyword evidence="4" id="KW-0432">Leucine biosynthesis</keyword>
<sequence length="379" mass="41645">MSQKIQVFDTTLRDGEQVPGCQLNTEEKVTVAKELEKLGVDIIEAGFPISSPGDFRSVEAICKAVTEPTVCALTRAKKEDIDAAAAALKFAKRPRIHTGIGSSDTHIHYKFNSTREKILEQGVWAVEYAKSFVEDVEFFAEDAGRADLVFLAQLTEAVINAGATVVNLPDTTGYLLPHQMFQRINYLFENVPNIHKATISMHNHNDLGLATANTIAGIQAGARQVEVTINGIGERAGNTSLEEVAMILNVHKDLGFETGINPQYLYPTSTLVSNMMGMTVQANKAIVGANAFAHSSGIHQDGFLKHSENYEIMKPEDVGVPSSAIVLTSRSGRAALRHRLNLLGFEFEKPELDKLYTRFLLMADERKMIQDEDLKELVG</sequence>
<evidence type="ECO:0000256" key="1">
    <source>
        <dbReference type="ARBA" id="ARBA00004689"/>
    </source>
</evidence>
<protein>
    <recommendedName>
        <fullName evidence="3">2-isopropylmalate synthase</fullName>
        <ecNumber evidence="3">2.3.3.13</ecNumber>
    </recommendedName>
</protein>
<dbReference type="InterPro" id="IPR000891">
    <property type="entry name" value="PYR_CT"/>
</dbReference>
<evidence type="ECO:0000256" key="4">
    <source>
        <dbReference type="ARBA" id="ARBA00022430"/>
    </source>
</evidence>
<evidence type="ECO:0000256" key="3">
    <source>
        <dbReference type="ARBA" id="ARBA00012973"/>
    </source>
</evidence>